<evidence type="ECO:0000313" key="2">
    <source>
        <dbReference type="Proteomes" id="UP000585050"/>
    </source>
</evidence>
<dbReference type="Proteomes" id="UP000585050">
    <property type="component" value="Unassembled WGS sequence"/>
</dbReference>
<dbReference type="Gene3D" id="3.30.420.250">
    <property type="match status" value="1"/>
</dbReference>
<sequence>MEDLLFESVRYSVHSDSFDVAQLADYSLHLRIHQSCLAIGVYDAENNECLALESYIYDPALNTTALIVNLHNIVQKHSFLNAAFWKNVHIISALPTFAYLPSGISDNEAGENALTLTSKFNKKKDRVYNHSTPFDANITFAVPIELEEWLKEMYSNSEITYNHSSESFMIEAIEKDNNAIHCYIDSNTLQVIKCKEDNSIEFANTFKYKTPQDLLYFVLFVIDELKLSAKDVPLYIWGEIKNDDESIKTLRQFISKVHLGTRPSDVRFAYQFDQEPEEYSAVDIIGNMKLNR</sequence>
<accession>A0A7X8SGW1</accession>
<dbReference type="EMBL" id="JABAIL010000001">
    <property type="protein sequence ID" value="NLR89991.1"/>
    <property type="molecule type" value="Genomic_DNA"/>
</dbReference>
<evidence type="ECO:0000313" key="1">
    <source>
        <dbReference type="EMBL" id="NLR89991.1"/>
    </source>
</evidence>
<dbReference type="AlphaFoldDB" id="A0A7X8SGW1"/>
<name>A0A7X8SGW1_9BACT</name>
<keyword evidence="2" id="KW-1185">Reference proteome</keyword>
<dbReference type="Pfam" id="PF12864">
    <property type="entry name" value="DUF3822"/>
    <property type="match status" value="1"/>
</dbReference>
<dbReference type="RefSeq" id="WP_168880673.1">
    <property type="nucleotide sequence ID" value="NZ_JABAIL010000001.1"/>
</dbReference>
<dbReference type="InterPro" id="IPR024213">
    <property type="entry name" value="DUF3822"/>
</dbReference>
<organism evidence="1 2">
    <name type="scientific">Flammeovirga agarivorans</name>
    <dbReference type="NCBI Taxonomy" id="2726742"/>
    <lineage>
        <taxon>Bacteria</taxon>
        <taxon>Pseudomonadati</taxon>
        <taxon>Bacteroidota</taxon>
        <taxon>Cytophagia</taxon>
        <taxon>Cytophagales</taxon>
        <taxon>Flammeovirgaceae</taxon>
        <taxon>Flammeovirga</taxon>
    </lineage>
</organism>
<protein>
    <submittedName>
        <fullName evidence="1">DUF3822 family protein</fullName>
    </submittedName>
</protein>
<proteinExistence type="predicted"/>
<dbReference type="Gene3D" id="3.30.420.260">
    <property type="match status" value="1"/>
</dbReference>
<gene>
    <name evidence="1" type="ORF">HGP29_02180</name>
</gene>
<dbReference type="CDD" id="cd24013">
    <property type="entry name" value="ASKHA_ATPase_BT3980-like"/>
    <property type="match status" value="1"/>
</dbReference>
<comment type="caution">
    <text evidence="1">The sequence shown here is derived from an EMBL/GenBank/DDBJ whole genome shotgun (WGS) entry which is preliminary data.</text>
</comment>
<reference evidence="1 2" key="1">
    <citation type="submission" date="2020-04" db="EMBL/GenBank/DDBJ databases">
        <title>Flammeovirga sp. SR4, a novel species isolated from seawater.</title>
        <authorList>
            <person name="Wang X."/>
        </authorList>
    </citation>
    <scope>NUCLEOTIDE SEQUENCE [LARGE SCALE GENOMIC DNA]</scope>
    <source>
        <strain evidence="1 2">SR4</strain>
    </source>
</reference>